<feature type="compositionally biased region" description="Polar residues" evidence="1">
    <location>
        <begin position="59"/>
        <end position="87"/>
    </location>
</feature>
<name>A0A4Z1B2N6_9STAP</name>
<dbReference type="RefSeq" id="WP_126564948.1">
    <property type="nucleotide sequence ID" value="NZ_BMCY01000013.1"/>
</dbReference>
<dbReference type="EMBL" id="SRPJ01000007">
    <property type="protein sequence ID" value="TGN24468.1"/>
    <property type="molecule type" value="Genomic_DNA"/>
</dbReference>
<reference evidence="2 3" key="1">
    <citation type="submission" date="2019-04" db="EMBL/GenBank/DDBJ databases">
        <title>Genomic characterization of Staphylococcus petrasii strains.</title>
        <authorList>
            <person name="Vrbovska V."/>
            <person name="Kovarovic V."/>
            <person name="Maslanova I."/>
            <person name="Indrakova A."/>
            <person name="Petras P."/>
            <person name="Sedo O."/>
            <person name="Svec P."/>
            <person name="Fisarova L."/>
            <person name="Sedlacek I."/>
            <person name="Doskar J."/>
            <person name="Pantucek R."/>
        </authorList>
    </citation>
    <scope>NUCLEOTIDE SEQUENCE [LARGE SCALE GENOMIC DNA]</scope>
    <source>
        <strain evidence="2 3">CCM 8529</strain>
    </source>
</reference>
<comment type="caution">
    <text evidence="2">The sequence shown here is derived from an EMBL/GenBank/DDBJ whole genome shotgun (WGS) entry which is preliminary data.</text>
</comment>
<evidence type="ECO:0000313" key="3">
    <source>
        <dbReference type="Proteomes" id="UP000297459"/>
    </source>
</evidence>
<sequence length="132" mass="14443">MNKEQIIQLIERELVQADEANDNQEFEKHMYAIHTLTSLYAHSESVPSARRNKTHDFTDTVSAPSFSNNNAMTSSGMNHSASSSKPTVTAAEIEAMGGKVPNSMKSSQNNSLPSNTMVTDDEIGNGESIFDF</sequence>
<gene>
    <name evidence="2" type="ORF">E2558_10405</name>
</gene>
<keyword evidence="3" id="KW-1185">Reference proteome</keyword>
<evidence type="ECO:0000256" key="1">
    <source>
        <dbReference type="SAM" id="MobiDB-lite"/>
    </source>
</evidence>
<evidence type="ECO:0000313" key="2">
    <source>
        <dbReference type="EMBL" id="TGN24468.1"/>
    </source>
</evidence>
<proteinExistence type="predicted"/>
<organism evidence="2 3">
    <name type="scientific">Staphylococcus pragensis</name>
    <dbReference type="NCBI Taxonomy" id="1611836"/>
    <lineage>
        <taxon>Bacteria</taxon>
        <taxon>Bacillati</taxon>
        <taxon>Bacillota</taxon>
        <taxon>Bacilli</taxon>
        <taxon>Bacillales</taxon>
        <taxon>Staphylococcaceae</taxon>
        <taxon>Staphylococcus</taxon>
    </lineage>
</organism>
<dbReference type="AlphaFoldDB" id="A0A4Z1B2N6"/>
<dbReference type="InterPro" id="IPR035218">
    <property type="entry name" value="DUF5327"/>
</dbReference>
<dbReference type="Pfam" id="PF17261">
    <property type="entry name" value="DUF5327"/>
    <property type="match status" value="1"/>
</dbReference>
<accession>A0A4Z1B2N6</accession>
<dbReference type="Proteomes" id="UP000297459">
    <property type="component" value="Unassembled WGS sequence"/>
</dbReference>
<evidence type="ECO:0008006" key="4">
    <source>
        <dbReference type="Google" id="ProtNLM"/>
    </source>
</evidence>
<protein>
    <recommendedName>
        <fullName evidence="4">YwdI family protein</fullName>
    </recommendedName>
</protein>
<feature type="region of interest" description="Disordered" evidence="1">
    <location>
        <begin position="44"/>
        <end position="124"/>
    </location>
</feature>
<feature type="compositionally biased region" description="Polar residues" evidence="1">
    <location>
        <begin position="103"/>
        <end position="118"/>
    </location>
</feature>